<reference evidence="2" key="1">
    <citation type="journal article" date="2019" name="Int. J. Syst. Evol. Microbiol.">
        <title>The Global Catalogue of Microorganisms (GCM) 10K type strain sequencing project: providing services to taxonomists for standard genome sequencing and annotation.</title>
        <authorList>
            <consortium name="The Broad Institute Genomics Platform"/>
            <consortium name="The Broad Institute Genome Sequencing Center for Infectious Disease"/>
            <person name="Wu L."/>
            <person name="Ma J."/>
        </authorList>
    </citation>
    <scope>NUCLEOTIDE SEQUENCE [LARGE SCALE GENOMIC DNA]</scope>
    <source>
        <strain evidence="2">JCM 17563</strain>
    </source>
</reference>
<keyword evidence="2" id="KW-1185">Reference proteome</keyword>
<sequence>MSQGTLSGTVRAMMMYPSIRKPWAAPSLTRIVPDARLVRHVLDANGIRDVPPGLAQFVAPVASDSDR</sequence>
<accession>A0ABP7T6Z0</accession>
<proteinExistence type="predicted"/>
<dbReference type="Proteomes" id="UP001500235">
    <property type="component" value="Unassembled WGS sequence"/>
</dbReference>
<organism evidence="1 2">
    <name type="scientific">Sphingomonas swuensis</name>
    <dbReference type="NCBI Taxonomy" id="977800"/>
    <lineage>
        <taxon>Bacteria</taxon>
        <taxon>Pseudomonadati</taxon>
        <taxon>Pseudomonadota</taxon>
        <taxon>Alphaproteobacteria</taxon>
        <taxon>Sphingomonadales</taxon>
        <taxon>Sphingomonadaceae</taxon>
        <taxon>Sphingomonas</taxon>
    </lineage>
</organism>
<protein>
    <submittedName>
        <fullName evidence="1">Uncharacterized protein</fullName>
    </submittedName>
</protein>
<evidence type="ECO:0000313" key="2">
    <source>
        <dbReference type="Proteomes" id="UP001500235"/>
    </source>
</evidence>
<evidence type="ECO:0000313" key="1">
    <source>
        <dbReference type="EMBL" id="GAA4021970.1"/>
    </source>
</evidence>
<comment type="caution">
    <text evidence="1">The sequence shown here is derived from an EMBL/GenBank/DDBJ whole genome shotgun (WGS) entry which is preliminary data.</text>
</comment>
<dbReference type="EMBL" id="BAABBQ010000001">
    <property type="protein sequence ID" value="GAA4021970.1"/>
    <property type="molecule type" value="Genomic_DNA"/>
</dbReference>
<name>A0ABP7T6Z0_9SPHN</name>
<gene>
    <name evidence="1" type="ORF">GCM10022280_23220</name>
</gene>